<feature type="transmembrane region" description="Helical" evidence="7">
    <location>
        <begin position="369"/>
        <end position="392"/>
    </location>
</feature>
<dbReference type="PANTHER" id="PTHR42718:SF46">
    <property type="entry name" value="BLR6921 PROTEIN"/>
    <property type="match status" value="1"/>
</dbReference>
<feature type="transmembrane region" description="Helical" evidence="7">
    <location>
        <begin position="413"/>
        <end position="433"/>
    </location>
</feature>
<accession>A0ABW5H7L6</accession>
<feature type="transmembrane region" description="Helical" evidence="7">
    <location>
        <begin position="136"/>
        <end position="159"/>
    </location>
</feature>
<comment type="caution">
    <text evidence="9">The sequence shown here is derived from an EMBL/GenBank/DDBJ whole genome shotgun (WGS) entry which is preliminary data.</text>
</comment>
<dbReference type="PROSITE" id="PS50850">
    <property type="entry name" value="MFS"/>
    <property type="match status" value="1"/>
</dbReference>
<evidence type="ECO:0000313" key="10">
    <source>
        <dbReference type="Proteomes" id="UP001597483"/>
    </source>
</evidence>
<evidence type="ECO:0000256" key="1">
    <source>
        <dbReference type="ARBA" id="ARBA00004651"/>
    </source>
</evidence>
<feature type="transmembrane region" description="Helical" evidence="7">
    <location>
        <begin position="439"/>
        <end position="465"/>
    </location>
</feature>
<feature type="transmembrane region" description="Helical" evidence="7">
    <location>
        <begin position="56"/>
        <end position="73"/>
    </location>
</feature>
<gene>
    <name evidence="9" type="ORF">ACFSVL_16915</name>
</gene>
<evidence type="ECO:0000259" key="8">
    <source>
        <dbReference type="PROSITE" id="PS50850"/>
    </source>
</evidence>
<dbReference type="SUPFAM" id="SSF103473">
    <property type="entry name" value="MFS general substrate transporter"/>
    <property type="match status" value="2"/>
</dbReference>
<organism evidence="9 10">
    <name type="scientific">Amycolatopsis silviterrae</name>
    <dbReference type="NCBI Taxonomy" id="1656914"/>
    <lineage>
        <taxon>Bacteria</taxon>
        <taxon>Bacillati</taxon>
        <taxon>Actinomycetota</taxon>
        <taxon>Actinomycetes</taxon>
        <taxon>Pseudonocardiales</taxon>
        <taxon>Pseudonocardiaceae</taxon>
        <taxon>Amycolatopsis</taxon>
    </lineage>
</organism>
<feature type="transmembrane region" description="Helical" evidence="7">
    <location>
        <begin position="271"/>
        <end position="295"/>
    </location>
</feature>
<evidence type="ECO:0000313" key="9">
    <source>
        <dbReference type="EMBL" id="MFD2469071.1"/>
    </source>
</evidence>
<feature type="transmembrane region" description="Helical" evidence="7">
    <location>
        <begin position="85"/>
        <end position="107"/>
    </location>
</feature>
<evidence type="ECO:0000256" key="4">
    <source>
        <dbReference type="ARBA" id="ARBA00022692"/>
    </source>
</evidence>
<keyword evidence="2" id="KW-0813">Transport</keyword>
<keyword evidence="5 7" id="KW-1133">Transmembrane helix</keyword>
<dbReference type="Pfam" id="PF07690">
    <property type="entry name" value="MFS_1"/>
    <property type="match status" value="1"/>
</dbReference>
<keyword evidence="4 7" id="KW-0812">Transmembrane</keyword>
<name>A0ABW5H7L6_9PSEU</name>
<dbReference type="RefSeq" id="WP_378305169.1">
    <property type="nucleotide sequence ID" value="NZ_JBHUKS010000011.1"/>
</dbReference>
<sequence length="487" mass="50398">MTTADSHATSPGWTSRRVFTLILLAGLGELTIFVFSAVSTALPMLRRDFPGAPAEWVISVQPLVGGVLTPVFGKLADRYGKKRMLVVAGVLISAGGLISATATVFPLLLIGRAMQGFITAVVFLSYSLLRDIFPARLVPVAASLSVTGMGVMTVIQPFLTGWLVDEFGWQAVFWFLAAYAALFTAGIAAFVAESPLRNKSRIDWAGAALLGFGLGFLLLGLGRGTKWGWGSAVTILVFAVAVVLLTGWLLLDRRIAEPFVDLRLLGARPVLLSVVSAGLISAACGLMLTLIPLMVTVPREVGGSYGFGASATGVALYTAPIGICLLVFGYVAGRSVSAAGPRLTMAVGALFVAAGLAIAALWHDQPWQLVVAALVYAIGQGTTFGAAPNLIISSVPAEQQAVMSSLMECAKSLGPSIATQVVFAVLAATASPAHGTAAIYSGAGLSIGFAIAAAIALVSSTAAFLMPRNRSATPRTTTSPLRHHLAG</sequence>
<keyword evidence="10" id="KW-1185">Reference proteome</keyword>
<feature type="transmembrane region" description="Helical" evidence="7">
    <location>
        <begin position="171"/>
        <end position="192"/>
    </location>
</feature>
<feature type="transmembrane region" description="Helical" evidence="7">
    <location>
        <begin position="21"/>
        <end position="44"/>
    </location>
</feature>
<feature type="transmembrane region" description="Helical" evidence="7">
    <location>
        <begin position="227"/>
        <end position="251"/>
    </location>
</feature>
<feature type="transmembrane region" description="Helical" evidence="7">
    <location>
        <begin position="343"/>
        <end position="363"/>
    </location>
</feature>
<dbReference type="InterPro" id="IPR036259">
    <property type="entry name" value="MFS_trans_sf"/>
</dbReference>
<evidence type="ECO:0000256" key="7">
    <source>
        <dbReference type="SAM" id="Phobius"/>
    </source>
</evidence>
<keyword evidence="3" id="KW-1003">Cell membrane</keyword>
<feature type="transmembrane region" description="Helical" evidence="7">
    <location>
        <begin position="204"/>
        <end position="221"/>
    </location>
</feature>
<evidence type="ECO:0000256" key="5">
    <source>
        <dbReference type="ARBA" id="ARBA00022989"/>
    </source>
</evidence>
<feature type="domain" description="Major facilitator superfamily (MFS) profile" evidence="8">
    <location>
        <begin position="20"/>
        <end position="471"/>
    </location>
</feature>
<evidence type="ECO:0000256" key="3">
    <source>
        <dbReference type="ARBA" id="ARBA00022475"/>
    </source>
</evidence>
<proteinExistence type="predicted"/>
<protein>
    <submittedName>
        <fullName evidence="9">MFS transporter</fullName>
    </submittedName>
</protein>
<dbReference type="EMBL" id="JBHUKS010000011">
    <property type="protein sequence ID" value="MFD2469071.1"/>
    <property type="molecule type" value="Genomic_DNA"/>
</dbReference>
<feature type="transmembrane region" description="Helical" evidence="7">
    <location>
        <begin position="113"/>
        <end position="129"/>
    </location>
</feature>
<dbReference type="PANTHER" id="PTHR42718">
    <property type="entry name" value="MAJOR FACILITATOR SUPERFAMILY MULTIDRUG TRANSPORTER MFSC"/>
    <property type="match status" value="1"/>
</dbReference>
<dbReference type="InterPro" id="IPR020846">
    <property type="entry name" value="MFS_dom"/>
</dbReference>
<dbReference type="InterPro" id="IPR011701">
    <property type="entry name" value="MFS"/>
</dbReference>
<keyword evidence="6 7" id="KW-0472">Membrane</keyword>
<evidence type="ECO:0000256" key="2">
    <source>
        <dbReference type="ARBA" id="ARBA00022448"/>
    </source>
</evidence>
<comment type="subcellular location">
    <subcellularLocation>
        <location evidence="1">Cell membrane</location>
        <topology evidence="1">Multi-pass membrane protein</topology>
    </subcellularLocation>
</comment>
<dbReference type="Proteomes" id="UP001597483">
    <property type="component" value="Unassembled WGS sequence"/>
</dbReference>
<evidence type="ECO:0000256" key="6">
    <source>
        <dbReference type="ARBA" id="ARBA00023136"/>
    </source>
</evidence>
<dbReference type="Gene3D" id="1.20.1250.20">
    <property type="entry name" value="MFS general substrate transporter like domains"/>
    <property type="match status" value="2"/>
</dbReference>
<feature type="transmembrane region" description="Helical" evidence="7">
    <location>
        <begin position="307"/>
        <end position="331"/>
    </location>
</feature>
<reference evidence="10" key="1">
    <citation type="journal article" date="2019" name="Int. J. Syst. Evol. Microbiol.">
        <title>The Global Catalogue of Microorganisms (GCM) 10K type strain sequencing project: providing services to taxonomists for standard genome sequencing and annotation.</title>
        <authorList>
            <consortium name="The Broad Institute Genomics Platform"/>
            <consortium name="The Broad Institute Genome Sequencing Center for Infectious Disease"/>
            <person name="Wu L."/>
            <person name="Ma J."/>
        </authorList>
    </citation>
    <scope>NUCLEOTIDE SEQUENCE [LARGE SCALE GENOMIC DNA]</scope>
    <source>
        <strain evidence="10">CGMCC 4.7641</strain>
    </source>
</reference>